<evidence type="ECO:0000256" key="1">
    <source>
        <dbReference type="SAM" id="Phobius"/>
    </source>
</evidence>
<organism evidence="2 3">
    <name type="scientific">Proteiniclasticum aestuarii</name>
    <dbReference type="NCBI Taxonomy" id="2817862"/>
    <lineage>
        <taxon>Bacteria</taxon>
        <taxon>Bacillati</taxon>
        <taxon>Bacillota</taxon>
        <taxon>Clostridia</taxon>
        <taxon>Eubacteriales</taxon>
        <taxon>Clostridiaceae</taxon>
        <taxon>Proteiniclasticum</taxon>
    </lineage>
</organism>
<evidence type="ECO:0000313" key="2">
    <source>
        <dbReference type="EMBL" id="MBO1265507.1"/>
    </source>
</evidence>
<dbReference type="RefSeq" id="WP_207600033.1">
    <property type="nucleotide sequence ID" value="NZ_JAFNJU010000008.1"/>
</dbReference>
<dbReference type="EMBL" id="JAFNJU010000008">
    <property type="protein sequence ID" value="MBO1265507.1"/>
    <property type="molecule type" value="Genomic_DNA"/>
</dbReference>
<feature type="transmembrane region" description="Helical" evidence="1">
    <location>
        <begin position="75"/>
        <end position="94"/>
    </location>
</feature>
<dbReference type="AlphaFoldDB" id="A0A939HCL5"/>
<feature type="transmembrane region" description="Helical" evidence="1">
    <location>
        <begin position="39"/>
        <end position="63"/>
    </location>
</feature>
<accession>A0A939HCL5</accession>
<protein>
    <submittedName>
        <fullName evidence="2">ECF transporter S component</fullName>
    </submittedName>
</protein>
<sequence>MSNSRKITYTALFLAFSILLPQIFHLFGGTGPVFLPMHIPVLLAGLYLGGIQGALIGFLAPIFSSFLTGMPAIPILYFMIVEVTVYGFAAGFFYQKKKLNIYVSLVLSMIMGRVFLALTVYTLQPVLGLTISPSAYFTGALLTGIPGMLIQLLFIPVMIRLLEKAGEHIVRYNA</sequence>
<dbReference type="InterPro" id="IPR024529">
    <property type="entry name" value="ECF_trnsprt_substrate-spec"/>
</dbReference>
<feature type="transmembrane region" description="Helical" evidence="1">
    <location>
        <begin position="6"/>
        <end position="27"/>
    </location>
</feature>
<comment type="caution">
    <text evidence="2">The sequence shown here is derived from an EMBL/GenBank/DDBJ whole genome shotgun (WGS) entry which is preliminary data.</text>
</comment>
<proteinExistence type="predicted"/>
<dbReference type="Proteomes" id="UP000664218">
    <property type="component" value="Unassembled WGS sequence"/>
</dbReference>
<feature type="transmembrane region" description="Helical" evidence="1">
    <location>
        <begin position="101"/>
        <end position="123"/>
    </location>
</feature>
<keyword evidence="1" id="KW-1133">Transmembrane helix</keyword>
<keyword evidence="1" id="KW-0812">Transmembrane</keyword>
<evidence type="ECO:0000313" key="3">
    <source>
        <dbReference type="Proteomes" id="UP000664218"/>
    </source>
</evidence>
<name>A0A939HCL5_9CLOT</name>
<dbReference type="Gene3D" id="1.10.1760.20">
    <property type="match status" value="1"/>
</dbReference>
<dbReference type="GO" id="GO:0022857">
    <property type="term" value="F:transmembrane transporter activity"/>
    <property type="evidence" value="ECO:0007669"/>
    <property type="project" value="InterPro"/>
</dbReference>
<reference evidence="2" key="1">
    <citation type="submission" date="2021-03" db="EMBL/GenBank/DDBJ databases">
        <title>Proteiniclasticum marinus sp. nov., isolated from tidal flat sediment.</title>
        <authorList>
            <person name="Namirimu T."/>
            <person name="Yang J.-A."/>
            <person name="Yang S.-H."/>
            <person name="Kim Y.-J."/>
            <person name="Kwon K.K."/>
        </authorList>
    </citation>
    <scope>NUCLEOTIDE SEQUENCE</scope>
    <source>
        <strain evidence="2">SCR006</strain>
    </source>
</reference>
<gene>
    <name evidence="2" type="ORF">J3A84_10730</name>
</gene>
<feature type="transmembrane region" description="Helical" evidence="1">
    <location>
        <begin position="135"/>
        <end position="155"/>
    </location>
</feature>
<keyword evidence="3" id="KW-1185">Reference proteome</keyword>
<dbReference type="Pfam" id="PF12822">
    <property type="entry name" value="ECF_trnsprt"/>
    <property type="match status" value="1"/>
</dbReference>
<keyword evidence="1" id="KW-0472">Membrane</keyword>